<accession>A0A6G1H956</accession>
<protein>
    <submittedName>
        <fullName evidence="1">Uncharacterized protein</fullName>
    </submittedName>
</protein>
<keyword evidence="2" id="KW-1185">Reference proteome</keyword>
<dbReference type="EMBL" id="ML977145">
    <property type="protein sequence ID" value="KAF1989488.1"/>
    <property type="molecule type" value="Genomic_DNA"/>
</dbReference>
<dbReference type="AlphaFoldDB" id="A0A6G1H956"/>
<reference evidence="1" key="1">
    <citation type="journal article" date="2020" name="Stud. Mycol.">
        <title>101 Dothideomycetes genomes: a test case for predicting lifestyles and emergence of pathogens.</title>
        <authorList>
            <person name="Haridas S."/>
            <person name="Albert R."/>
            <person name="Binder M."/>
            <person name="Bloem J."/>
            <person name="Labutti K."/>
            <person name="Salamov A."/>
            <person name="Andreopoulos B."/>
            <person name="Baker S."/>
            <person name="Barry K."/>
            <person name="Bills G."/>
            <person name="Bluhm B."/>
            <person name="Cannon C."/>
            <person name="Castanera R."/>
            <person name="Culley D."/>
            <person name="Daum C."/>
            <person name="Ezra D."/>
            <person name="Gonzalez J."/>
            <person name="Henrissat B."/>
            <person name="Kuo A."/>
            <person name="Liang C."/>
            <person name="Lipzen A."/>
            <person name="Lutzoni F."/>
            <person name="Magnuson J."/>
            <person name="Mondo S."/>
            <person name="Nolan M."/>
            <person name="Ohm R."/>
            <person name="Pangilinan J."/>
            <person name="Park H.-J."/>
            <person name="Ramirez L."/>
            <person name="Alfaro M."/>
            <person name="Sun H."/>
            <person name="Tritt A."/>
            <person name="Yoshinaga Y."/>
            <person name="Zwiers L.-H."/>
            <person name="Turgeon B."/>
            <person name="Goodwin S."/>
            <person name="Spatafora J."/>
            <person name="Crous P."/>
            <person name="Grigoriev I."/>
        </authorList>
    </citation>
    <scope>NUCLEOTIDE SEQUENCE</scope>
    <source>
        <strain evidence="1">CBS 113979</strain>
    </source>
</reference>
<organism evidence="1 2">
    <name type="scientific">Aulographum hederae CBS 113979</name>
    <dbReference type="NCBI Taxonomy" id="1176131"/>
    <lineage>
        <taxon>Eukaryota</taxon>
        <taxon>Fungi</taxon>
        <taxon>Dikarya</taxon>
        <taxon>Ascomycota</taxon>
        <taxon>Pezizomycotina</taxon>
        <taxon>Dothideomycetes</taxon>
        <taxon>Pleosporomycetidae</taxon>
        <taxon>Aulographales</taxon>
        <taxon>Aulographaceae</taxon>
    </lineage>
</organism>
<gene>
    <name evidence="1" type="ORF">K402DRAFT_273496</name>
</gene>
<evidence type="ECO:0000313" key="1">
    <source>
        <dbReference type="EMBL" id="KAF1989488.1"/>
    </source>
</evidence>
<proteinExistence type="predicted"/>
<dbReference type="Proteomes" id="UP000800041">
    <property type="component" value="Unassembled WGS sequence"/>
</dbReference>
<name>A0A6G1H956_9PEZI</name>
<sequence length="80" mass="9380">MPLCLSWTLLCRQRLLPPADPHYPINRQLFDSISSFIARTVWRCLYATTRLSLYCLAGKACRRRALESHRRSLRNRCSAQ</sequence>
<evidence type="ECO:0000313" key="2">
    <source>
        <dbReference type="Proteomes" id="UP000800041"/>
    </source>
</evidence>